<comment type="caution">
    <text evidence="4">The sequence shown here is derived from an EMBL/GenBank/DDBJ whole genome shotgun (WGS) entry which is preliminary data.</text>
</comment>
<dbReference type="CDD" id="cd05233">
    <property type="entry name" value="SDR_c"/>
    <property type="match status" value="1"/>
</dbReference>
<organism evidence="4 5">
    <name type="scientific">Hyphodiscus hymeniophilus</name>
    <dbReference type="NCBI Taxonomy" id="353542"/>
    <lineage>
        <taxon>Eukaryota</taxon>
        <taxon>Fungi</taxon>
        <taxon>Dikarya</taxon>
        <taxon>Ascomycota</taxon>
        <taxon>Pezizomycotina</taxon>
        <taxon>Leotiomycetes</taxon>
        <taxon>Helotiales</taxon>
        <taxon>Hyphodiscaceae</taxon>
        <taxon>Hyphodiscus</taxon>
    </lineage>
</organism>
<dbReference type="Proteomes" id="UP000785200">
    <property type="component" value="Unassembled WGS sequence"/>
</dbReference>
<dbReference type="Gene3D" id="3.40.50.720">
    <property type="entry name" value="NAD(P)-binding Rossmann-like Domain"/>
    <property type="match status" value="1"/>
</dbReference>
<dbReference type="Pfam" id="PF13561">
    <property type="entry name" value="adh_short_C2"/>
    <property type="match status" value="1"/>
</dbReference>
<gene>
    <name evidence="4" type="ORF">D0Z07_8679</name>
</gene>
<evidence type="ECO:0000256" key="1">
    <source>
        <dbReference type="ARBA" id="ARBA00006484"/>
    </source>
</evidence>
<keyword evidence="5" id="KW-1185">Reference proteome</keyword>
<dbReference type="GO" id="GO:0016491">
    <property type="term" value="F:oxidoreductase activity"/>
    <property type="evidence" value="ECO:0007669"/>
    <property type="project" value="UniProtKB-KW"/>
</dbReference>
<name>A0A9P6SK74_9HELO</name>
<comment type="similarity">
    <text evidence="1">Belongs to the short-chain dehydrogenases/reductases (SDR) family.</text>
</comment>
<dbReference type="PANTHER" id="PTHR24321:SF8">
    <property type="entry name" value="ESTRADIOL 17-BETA-DEHYDROGENASE 8-RELATED"/>
    <property type="match status" value="1"/>
</dbReference>
<proteinExistence type="inferred from homology"/>
<keyword evidence="3" id="KW-0560">Oxidoreductase</keyword>
<dbReference type="InterPro" id="IPR036291">
    <property type="entry name" value="NAD(P)-bd_dom_sf"/>
</dbReference>
<reference evidence="4" key="1">
    <citation type="submission" date="2019-07" db="EMBL/GenBank/DDBJ databases">
        <title>Hyphodiscus hymeniophilus genome sequencing and assembly.</title>
        <authorList>
            <person name="Kramer G."/>
            <person name="Nodwell J."/>
        </authorList>
    </citation>
    <scope>NUCLEOTIDE SEQUENCE</scope>
    <source>
        <strain evidence="4">ATCC 34498</strain>
    </source>
</reference>
<protein>
    <submittedName>
        <fullName evidence="4">Uncharacterized protein</fullName>
    </submittedName>
</protein>
<evidence type="ECO:0000313" key="4">
    <source>
        <dbReference type="EMBL" id="KAG0645577.1"/>
    </source>
</evidence>
<dbReference type="AlphaFoldDB" id="A0A9P6SK74"/>
<dbReference type="PRINTS" id="PR00080">
    <property type="entry name" value="SDRFAMILY"/>
</dbReference>
<dbReference type="GO" id="GO:0009688">
    <property type="term" value="P:abscisic acid biosynthetic process"/>
    <property type="evidence" value="ECO:0007669"/>
    <property type="project" value="UniProtKB-ARBA"/>
</dbReference>
<dbReference type="EMBL" id="VNKQ01000018">
    <property type="protein sequence ID" value="KAG0645577.1"/>
    <property type="molecule type" value="Genomic_DNA"/>
</dbReference>
<dbReference type="InterPro" id="IPR002347">
    <property type="entry name" value="SDR_fam"/>
</dbReference>
<dbReference type="OrthoDB" id="1669814at2759"/>
<accession>A0A9P6SK74</accession>
<dbReference type="SUPFAM" id="SSF51735">
    <property type="entry name" value="NAD(P)-binding Rossmann-fold domains"/>
    <property type="match status" value="1"/>
</dbReference>
<keyword evidence="2" id="KW-0521">NADP</keyword>
<evidence type="ECO:0000256" key="2">
    <source>
        <dbReference type="ARBA" id="ARBA00022857"/>
    </source>
</evidence>
<dbReference type="FunFam" id="3.40.50.720:FF:000084">
    <property type="entry name" value="Short-chain dehydrogenase reductase"/>
    <property type="match status" value="1"/>
</dbReference>
<dbReference type="PANTHER" id="PTHR24321">
    <property type="entry name" value="DEHYDROGENASES, SHORT CHAIN"/>
    <property type="match status" value="1"/>
</dbReference>
<dbReference type="PRINTS" id="PR00081">
    <property type="entry name" value="GDHRDH"/>
</dbReference>
<evidence type="ECO:0000256" key="3">
    <source>
        <dbReference type="ARBA" id="ARBA00023002"/>
    </source>
</evidence>
<evidence type="ECO:0000313" key="5">
    <source>
        <dbReference type="Proteomes" id="UP000785200"/>
    </source>
</evidence>
<sequence length="251" mass="26414">MSSLNGKVIAITGAASGIGLATAKLLSSKGAVLSIADINEIQLQAATKSIETAGGRVISTVVDVTISLDVKAFIEKTVKEFGKLDGAANMAGVIGRNNSTKPIREQDDAEWEFIMSINTKGVFNCLREELKVMKSGASIVNAASILGIRGQKYNSVYCASKCAVIGLTRCAALEEGENNIRVNAIAPGIVDTPMVGAVEGYQNVEKMDTSMQALNRKAKPEEMASVIAFLLSDESSFVTGATWSVDGGWNC</sequence>